<dbReference type="EMBL" id="CAJNNW010036243">
    <property type="protein sequence ID" value="CAE8732840.1"/>
    <property type="molecule type" value="Genomic_DNA"/>
</dbReference>
<evidence type="ECO:0000313" key="2">
    <source>
        <dbReference type="Proteomes" id="UP000626109"/>
    </source>
</evidence>
<feature type="non-terminal residue" evidence="1">
    <location>
        <position position="1"/>
    </location>
</feature>
<dbReference type="AlphaFoldDB" id="A0A813LLM0"/>
<dbReference type="Proteomes" id="UP000626109">
    <property type="component" value="Unassembled WGS sequence"/>
</dbReference>
<organism evidence="1 2">
    <name type="scientific">Polarella glacialis</name>
    <name type="common">Dinoflagellate</name>
    <dbReference type="NCBI Taxonomy" id="89957"/>
    <lineage>
        <taxon>Eukaryota</taxon>
        <taxon>Sar</taxon>
        <taxon>Alveolata</taxon>
        <taxon>Dinophyceae</taxon>
        <taxon>Suessiales</taxon>
        <taxon>Suessiaceae</taxon>
        <taxon>Polarella</taxon>
    </lineage>
</organism>
<proteinExistence type="predicted"/>
<reference evidence="1" key="1">
    <citation type="submission" date="2021-02" db="EMBL/GenBank/DDBJ databases">
        <authorList>
            <person name="Dougan E. K."/>
            <person name="Rhodes N."/>
            <person name="Thang M."/>
            <person name="Chan C."/>
        </authorList>
    </citation>
    <scope>NUCLEOTIDE SEQUENCE</scope>
</reference>
<name>A0A813LLM0_POLGL</name>
<evidence type="ECO:0000313" key="1">
    <source>
        <dbReference type="EMBL" id="CAE8732840.1"/>
    </source>
</evidence>
<sequence length="166" mass="18770">MWLVHDYVVDVLKVKDTGGLRLPKLMYVRTQETDVQRREYETDFKDFGNFFSHVLERHEDAQILTQMFAPGGVHGHALPVWTAEDLDSYEGSRFWTQAHGSQFKDAVDVLRSKLVPQGCVESAGNPQEAETPADGPPLMALASLEQHLPRIARLEAFDPRDHEAAK</sequence>
<comment type="caution">
    <text evidence="1">The sequence shown here is derived from an EMBL/GenBank/DDBJ whole genome shotgun (WGS) entry which is preliminary data.</text>
</comment>
<accession>A0A813LLM0</accession>
<gene>
    <name evidence="1" type="ORF">PGLA2088_LOCUS46576</name>
</gene>
<protein>
    <submittedName>
        <fullName evidence="1">Uncharacterized protein</fullName>
    </submittedName>
</protein>